<name>A0A4Z0HE27_9ACTN</name>
<dbReference type="GO" id="GO:0003677">
    <property type="term" value="F:DNA binding"/>
    <property type="evidence" value="ECO:0007669"/>
    <property type="project" value="InterPro"/>
</dbReference>
<dbReference type="SUPFAM" id="SSF47413">
    <property type="entry name" value="lambda repressor-like DNA-binding domains"/>
    <property type="match status" value="1"/>
</dbReference>
<reference evidence="2 3" key="1">
    <citation type="submission" date="2019-03" db="EMBL/GenBank/DDBJ databases">
        <authorList>
            <person name="Gonzalez-Pimentel J.L."/>
        </authorList>
    </citation>
    <scope>NUCLEOTIDE SEQUENCE [LARGE SCALE GENOMIC DNA]</scope>
    <source>
        <strain evidence="2 3">JCM 31289</strain>
    </source>
</reference>
<dbReference type="PROSITE" id="PS50943">
    <property type="entry name" value="HTH_CROC1"/>
    <property type="match status" value="1"/>
</dbReference>
<protein>
    <submittedName>
        <fullName evidence="2">XRE family transcriptional regulator</fullName>
    </submittedName>
</protein>
<evidence type="ECO:0000259" key="1">
    <source>
        <dbReference type="PROSITE" id="PS50943"/>
    </source>
</evidence>
<proteinExistence type="predicted"/>
<keyword evidence="3" id="KW-1185">Reference proteome</keyword>
<dbReference type="CDD" id="cd00093">
    <property type="entry name" value="HTH_XRE"/>
    <property type="match status" value="1"/>
</dbReference>
<dbReference type="OrthoDB" id="2897536at2"/>
<dbReference type="Pfam" id="PF13560">
    <property type="entry name" value="HTH_31"/>
    <property type="match status" value="1"/>
</dbReference>
<dbReference type="InterPro" id="IPR010982">
    <property type="entry name" value="Lambda_DNA-bd_dom_sf"/>
</dbReference>
<accession>A0A4Z0HE27</accession>
<gene>
    <name evidence="2" type="ORF">E4099_05365</name>
</gene>
<dbReference type="Pfam" id="PF19054">
    <property type="entry name" value="DUF5753"/>
    <property type="match status" value="1"/>
</dbReference>
<feature type="domain" description="HTH cro/C1-type" evidence="1">
    <location>
        <begin position="21"/>
        <end position="74"/>
    </location>
</feature>
<evidence type="ECO:0000313" key="3">
    <source>
        <dbReference type="Proteomes" id="UP000297948"/>
    </source>
</evidence>
<comment type="caution">
    <text evidence="2">The sequence shown here is derived from an EMBL/GenBank/DDBJ whole genome shotgun (WGS) entry which is preliminary data.</text>
</comment>
<dbReference type="RefSeq" id="WP_135337786.1">
    <property type="nucleotide sequence ID" value="NZ_JBHLTX010000036.1"/>
</dbReference>
<dbReference type="SMART" id="SM00530">
    <property type="entry name" value="HTH_XRE"/>
    <property type="match status" value="1"/>
</dbReference>
<organism evidence="2 3">
    <name type="scientific">Streptomyces palmae</name>
    <dbReference type="NCBI Taxonomy" id="1701085"/>
    <lineage>
        <taxon>Bacteria</taxon>
        <taxon>Bacillati</taxon>
        <taxon>Actinomycetota</taxon>
        <taxon>Actinomycetes</taxon>
        <taxon>Kitasatosporales</taxon>
        <taxon>Streptomycetaceae</taxon>
        <taxon>Streptomyces</taxon>
    </lineage>
</organism>
<dbReference type="Proteomes" id="UP000297948">
    <property type="component" value="Unassembled WGS sequence"/>
</dbReference>
<dbReference type="Gene3D" id="1.10.260.40">
    <property type="entry name" value="lambda repressor-like DNA-binding domains"/>
    <property type="match status" value="1"/>
</dbReference>
<dbReference type="EMBL" id="SRID01000028">
    <property type="protein sequence ID" value="TGB16492.1"/>
    <property type="molecule type" value="Genomic_DNA"/>
</dbReference>
<dbReference type="InterPro" id="IPR043917">
    <property type="entry name" value="DUF5753"/>
</dbReference>
<dbReference type="AlphaFoldDB" id="A0A4Z0HE27"/>
<sequence>MVNRKELDPDESPGARFGQRLRALRDERGWTQDELGDRMGFSGTHISAVETGRRPPTPHFSASADRVFGTGDQLSRQGRAARNSAILEGFPEFVTHEVRAAEIRLFELGIIPGLLQTPDYAAAITAGAVRRGAITEQQAEERLSLLARRQASLERTPRPMIFAVLDESCIRRQVGGPAVMAAQLEWLVAFAELPSTVLQVAPYELGERRAFDLPVHLLTLPDRAQLAYAESAQQGRLERDMRLVQPLLTAYHQLQAEALSQAASVDMIKQLRKGTQ</sequence>
<dbReference type="InterPro" id="IPR001387">
    <property type="entry name" value="Cro/C1-type_HTH"/>
</dbReference>
<evidence type="ECO:0000313" key="2">
    <source>
        <dbReference type="EMBL" id="TGB16492.1"/>
    </source>
</evidence>